<evidence type="ECO:0000259" key="7">
    <source>
        <dbReference type="Pfam" id="PF04542"/>
    </source>
</evidence>
<dbReference type="InterPro" id="IPR013249">
    <property type="entry name" value="RNA_pol_sigma70_r4_t2"/>
</dbReference>
<dbReference type="SUPFAM" id="SSF88659">
    <property type="entry name" value="Sigma3 and sigma4 domains of RNA polymerase sigma factors"/>
    <property type="match status" value="1"/>
</dbReference>
<keyword evidence="5" id="KW-0238">DNA-binding</keyword>
<proteinExistence type="inferred from homology"/>
<dbReference type="GO" id="GO:0003677">
    <property type="term" value="F:DNA binding"/>
    <property type="evidence" value="ECO:0007669"/>
    <property type="project" value="UniProtKB-KW"/>
</dbReference>
<feature type="domain" description="RNA polymerase sigma-70 region 2" evidence="7">
    <location>
        <begin position="10"/>
        <end position="77"/>
    </location>
</feature>
<dbReference type="EMBL" id="MRBO01000696">
    <property type="protein sequence ID" value="KAB2582371.1"/>
    <property type="molecule type" value="Genomic_DNA"/>
</dbReference>
<dbReference type="InterPro" id="IPR014284">
    <property type="entry name" value="RNA_pol_sigma-70_dom"/>
</dbReference>
<dbReference type="NCBIfam" id="TIGR02937">
    <property type="entry name" value="sigma70-ECF"/>
    <property type="match status" value="1"/>
</dbReference>
<keyword evidence="3" id="KW-0805">Transcription regulation</keyword>
<evidence type="ECO:0000256" key="5">
    <source>
        <dbReference type="ARBA" id="ARBA00023125"/>
    </source>
</evidence>
<evidence type="ECO:0000256" key="4">
    <source>
        <dbReference type="ARBA" id="ARBA00023082"/>
    </source>
</evidence>
<dbReference type="GO" id="GO:0006352">
    <property type="term" value="P:DNA-templated transcription initiation"/>
    <property type="evidence" value="ECO:0007669"/>
    <property type="project" value="InterPro"/>
</dbReference>
<accession>A0A0C3A513</accession>
<dbReference type="PANTHER" id="PTHR30173">
    <property type="entry name" value="SIGMA 19 FACTOR"/>
    <property type="match status" value="1"/>
</dbReference>
<dbReference type="Pfam" id="PF04542">
    <property type="entry name" value="Sigma70_r2"/>
    <property type="match status" value="1"/>
</dbReference>
<comment type="caution">
    <text evidence="9">The sequence shown here is derived from an EMBL/GenBank/DDBJ whole genome shotgun (WGS) entry which is preliminary data.</text>
</comment>
<dbReference type="GO" id="GO:0016987">
    <property type="term" value="F:sigma factor activity"/>
    <property type="evidence" value="ECO:0007669"/>
    <property type="project" value="UniProtKB-KW"/>
</dbReference>
<dbReference type="AlphaFoldDB" id="A0A0C3A513"/>
<dbReference type="NCBIfam" id="NF007214">
    <property type="entry name" value="PRK09636.1"/>
    <property type="match status" value="1"/>
</dbReference>
<comment type="subunit">
    <text evidence="2">Interacts transiently with the RNA polymerase catalytic core formed by RpoA, RpoB, RpoC and RpoZ (2 alpha, 1 beta, 1 beta' and 1 omega subunit) to form the RNA polymerase holoenzyme that can initiate transcription.</text>
</comment>
<sequence>MLSPTTAQDFEQHRGHLTSVAYRLTGSFSDAQDAVQEAWIRLQVAQSRQGSDLEIRELRGWLTTVVGRICLDHLKSAAVRRESYVGQWLPEPIVTPVDATAGTPSATPDPLEYVVTQEQNRFAALVVLDALTPAQRVAFVLHDGFDVPFAEVARILDIEVATARQLASRARKAAASAPVPVSSEEHAAAVERLVTAIASGDLNAVIDALDPDAVLIGDAGGTTRTAVNVVRGSDRVARFYLGLARKYGPAALFSMSPVLVNGQLGGVFAGSPGDDQYPQFAARVAGFTVRDGVVCAAYDIANPAKFSAVPMLDHTEPERK</sequence>
<dbReference type="InterPro" id="IPR013325">
    <property type="entry name" value="RNA_pol_sigma_r2"/>
</dbReference>
<evidence type="ECO:0000256" key="2">
    <source>
        <dbReference type="ARBA" id="ARBA00011344"/>
    </source>
</evidence>
<evidence type="ECO:0000313" key="10">
    <source>
        <dbReference type="Proteomes" id="UP000325576"/>
    </source>
</evidence>
<dbReference type="InterPro" id="IPR032710">
    <property type="entry name" value="NTF2-like_dom_sf"/>
</dbReference>
<dbReference type="Gene3D" id="3.10.450.50">
    <property type="match status" value="1"/>
</dbReference>
<dbReference type="InterPro" id="IPR052704">
    <property type="entry name" value="ECF_Sigma-70_Domain"/>
</dbReference>
<dbReference type="SUPFAM" id="SSF88946">
    <property type="entry name" value="Sigma2 domain of RNA polymerase sigma factors"/>
    <property type="match status" value="1"/>
</dbReference>
<organism evidence="9 10">
    <name type="scientific">Rhodococcus erythropolis</name>
    <name type="common">Arthrobacter picolinophilus</name>
    <dbReference type="NCBI Taxonomy" id="1833"/>
    <lineage>
        <taxon>Bacteria</taxon>
        <taxon>Bacillati</taxon>
        <taxon>Actinomycetota</taxon>
        <taxon>Actinomycetes</taxon>
        <taxon>Mycobacteriales</taxon>
        <taxon>Nocardiaceae</taxon>
        <taxon>Rhodococcus</taxon>
        <taxon>Rhodococcus erythropolis group</taxon>
    </lineage>
</organism>
<evidence type="ECO:0000256" key="6">
    <source>
        <dbReference type="ARBA" id="ARBA00023163"/>
    </source>
</evidence>
<dbReference type="Proteomes" id="UP000325576">
    <property type="component" value="Unassembled WGS sequence"/>
</dbReference>
<dbReference type="Gene3D" id="1.10.10.10">
    <property type="entry name" value="Winged helix-like DNA-binding domain superfamily/Winged helix DNA-binding domain"/>
    <property type="match status" value="1"/>
</dbReference>
<gene>
    <name evidence="9" type="ORF">BS297_26145</name>
</gene>
<dbReference type="Gene3D" id="1.10.1740.10">
    <property type="match status" value="1"/>
</dbReference>
<keyword evidence="4" id="KW-0731">Sigma factor</keyword>
<dbReference type="InterPro" id="IPR013324">
    <property type="entry name" value="RNA_pol_sigma_r3/r4-like"/>
</dbReference>
<keyword evidence="6" id="KW-0804">Transcription</keyword>
<dbReference type="Pfam" id="PF08281">
    <property type="entry name" value="Sigma70_r4_2"/>
    <property type="match status" value="1"/>
</dbReference>
<comment type="similarity">
    <text evidence="1">Belongs to the sigma-70 factor family. ECF subfamily.</text>
</comment>
<feature type="domain" description="RNA polymerase sigma factor 70 region 4 type 2" evidence="8">
    <location>
        <begin position="125"/>
        <end position="173"/>
    </location>
</feature>
<reference evidence="9 10" key="1">
    <citation type="journal article" date="2017" name="Poromechanics V (2013)">
        <title>Genomic Characterization of the Arsenic-Tolerant Actinobacterium, &lt;i&gt;Rhodococcus erythropolis&lt;/i&gt; S43.</title>
        <authorList>
            <person name="Retamal-Morales G."/>
            <person name="Mehnert M."/>
            <person name="Schwabe R."/>
            <person name="Tischler D."/>
            <person name="Schloemann M."/>
            <person name="Levican G.J."/>
        </authorList>
    </citation>
    <scope>NUCLEOTIDE SEQUENCE [LARGE SCALE GENOMIC DNA]</scope>
    <source>
        <strain evidence="9 10">S43</strain>
    </source>
</reference>
<evidence type="ECO:0000256" key="3">
    <source>
        <dbReference type="ARBA" id="ARBA00023015"/>
    </source>
</evidence>
<evidence type="ECO:0000259" key="8">
    <source>
        <dbReference type="Pfam" id="PF08281"/>
    </source>
</evidence>
<dbReference type="InterPro" id="IPR036388">
    <property type="entry name" value="WH-like_DNA-bd_sf"/>
</dbReference>
<dbReference type="SUPFAM" id="SSF54427">
    <property type="entry name" value="NTF2-like"/>
    <property type="match status" value="1"/>
</dbReference>
<name>A0A0C3A513_RHOER</name>
<protein>
    <submittedName>
        <fullName evidence="9">RNA polymerase sigma factor SigJ</fullName>
    </submittedName>
</protein>
<dbReference type="InterPro" id="IPR007627">
    <property type="entry name" value="RNA_pol_sigma70_r2"/>
</dbReference>
<dbReference type="PANTHER" id="PTHR30173:SF36">
    <property type="entry name" value="ECF RNA POLYMERASE SIGMA FACTOR SIGJ"/>
    <property type="match status" value="1"/>
</dbReference>
<evidence type="ECO:0000256" key="1">
    <source>
        <dbReference type="ARBA" id="ARBA00010641"/>
    </source>
</evidence>
<evidence type="ECO:0000313" key="9">
    <source>
        <dbReference type="EMBL" id="KAB2582371.1"/>
    </source>
</evidence>